<evidence type="ECO:0000313" key="2">
    <source>
        <dbReference type="EMBL" id="NEB18912.1"/>
    </source>
</evidence>
<protein>
    <submittedName>
        <fullName evidence="2">Acyl carrier protein</fullName>
    </submittedName>
</protein>
<dbReference type="Proteomes" id="UP000469545">
    <property type="component" value="Unassembled WGS sequence"/>
</dbReference>
<dbReference type="Gene3D" id="1.10.1200.10">
    <property type="entry name" value="ACP-like"/>
    <property type="match status" value="1"/>
</dbReference>
<evidence type="ECO:0000313" key="3">
    <source>
        <dbReference type="Proteomes" id="UP000469545"/>
    </source>
</evidence>
<dbReference type="AlphaFoldDB" id="A0A6N9UV23"/>
<organism evidence="2 3">
    <name type="scientific">Streptomyces coelicoflavus</name>
    <dbReference type="NCBI Taxonomy" id="285562"/>
    <lineage>
        <taxon>Bacteria</taxon>
        <taxon>Bacillati</taxon>
        <taxon>Actinomycetota</taxon>
        <taxon>Actinomycetes</taxon>
        <taxon>Kitasatosporales</taxon>
        <taxon>Streptomycetaceae</taxon>
        <taxon>Streptomyces</taxon>
    </lineage>
</organism>
<accession>A0A6N9UV23</accession>
<feature type="domain" description="Carrier" evidence="1">
    <location>
        <begin position="28"/>
        <end position="60"/>
    </location>
</feature>
<gene>
    <name evidence="2" type="ORF">G3I46_20785</name>
</gene>
<proteinExistence type="predicted"/>
<sequence>MTHQPLTDEQLRSALVATGVNPAISDAELARTFEELGLDSLARLEIATRVQDLVGLDVEDQIGPDTSPRALQRGIARRLAETAA</sequence>
<name>A0A6N9UV23_9ACTN</name>
<keyword evidence="3" id="KW-1185">Reference proteome</keyword>
<dbReference type="InterPro" id="IPR009081">
    <property type="entry name" value="PP-bd_ACP"/>
</dbReference>
<evidence type="ECO:0000259" key="1">
    <source>
        <dbReference type="Pfam" id="PF00550"/>
    </source>
</evidence>
<comment type="caution">
    <text evidence="2">The sequence shown here is derived from an EMBL/GenBank/DDBJ whole genome shotgun (WGS) entry which is preliminary data.</text>
</comment>
<dbReference type="SUPFAM" id="SSF47336">
    <property type="entry name" value="ACP-like"/>
    <property type="match status" value="1"/>
</dbReference>
<dbReference type="EMBL" id="JAAGMB010000469">
    <property type="protein sequence ID" value="NEB18912.1"/>
    <property type="molecule type" value="Genomic_DNA"/>
</dbReference>
<reference evidence="2 3" key="1">
    <citation type="submission" date="2020-01" db="EMBL/GenBank/DDBJ databases">
        <title>Insect and environment-associated Actinomycetes.</title>
        <authorList>
            <person name="Currrie C."/>
            <person name="Chevrette M."/>
            <person name="Carlson C."/>
            <person name="Stubbendieck R."/>
            <person name="Wendt-Pienkowski E."/>
        </authorList>
    </citation>
    <scope>NUCLEOTIDE SEQUENCE [LARGE SCALE GENOMIC DNA]</scope>
    <source>
        <strain evidence="2 3">SID14172</strain>
    </source>
</reference>
<dbReference type="Pfam" id="PF00550">
    <property type="entry name" value="PP-binding"/>
    <property type="match status" value="1"/>
</dbReference>
<dbReference type="InterPro" id="IPR036736">
    <property type="entry name" value="ACP-like_sf"/>
</dbReference>
<dbReference type="RefSeq" id="WP_007388624.1">
    <property type="nucleotide sequence ID" value="NZ_BEWB01000001.1"/>
</dbReference>